<evidence type="ECO:0000313" key="5">
    <source>
        <dbReference type="Proteomes" id="UP001385951"/>
    </source>
</evidence>
<feature type="signal peptide" evidence="3">
    <location>
        <begin position="1"/>
        <end position="18"/>
    </location>
</feature>
<gene>
    <name evidence="4" type="ORF">QCA50_006583</name>
</gene>
<comment type="caution">
    <text evidence="4">The sequence shown here is derived from an EMBL/GenBank/DDBJ whole genome shotgun (WGS) entry which is preliminary data.</text>
</comment>
<dbReference type="InterPro" id="IPR001087">
    <property type="entry name" value="GDSL"/>
</dbReference>
<protein>
    <recommendedName>
        <fullName evidence="6">Rhamnogalacturonan acetylesterase</fullName>
    </recommendedName>
</protein>
<keyword evidence="3" id="KW-0732">Signal</keyword>
<comment type="similarity">
    <text evidence="1">Belongs to the 'GDSL' lipolytic enzyme family.</text>
</comment>
<dbReference type="InterPro" id="IPR037459">
    <property type="entry name" value="RhgT-like"/>
</dbReference>
<dbReference type="PANTHER" id="PTHR43695">
    <property type="entry name" value="PUTATIVE (AFU_ORTHOLOGUE AFUA_2G17250)-RELATED"/>
    <property type="match status" value="1"/>
</dbReference>
<evidence type="ECO:0000313" key="4">
    <source>
        <dbReference type="EMBL" id="KAK7689943.1"/>
    </source>
</evidence>
<evidence type="ECO:0000256" key="2">
    <source>
        <dbReference type="ARBA" id="ARBA00022801"/>
    </source>
</evidence>
<dbReference type="Pfam" id="PF00657">
    <property type="entry name" value="Lipase_GDSL"/>
    <property type="match status" value="1"/>
</dbReference>
<dbReference type="AlphaFoldDB" id="A0AAW0GI69"/>
<reference evidence="4 5" key="1">
    <citation type="submission" date="2022-09" db="EMBL/GenBank/DDBJ databases">
        <authorList>
            <person name="Palmer J.M."/>
        </authorList>
    </citation>
    <scope>NUCLEOTIDE SEQUENCE [LARGE SCALE GENOMIC DNA]</scope>
    <source>
        <strain evidence="4 5">DSM 7382</strain>
    </source>
</reference>
<proteinExistence type="inferred from homology"/>
<keyword evidence="2" id="KW-0378">Hydrolase</keyword>
<evidence type="ECO:0000256" key="1">
    <source>
        <dbReference type="ARBA" id="ARBA00008668"/>
    </source>
</evidence>
<dbReference type="Proteomes" id="UP001385951">
    <property type="component" value="Unassembled WGS sequence"/>
</dbReference>
<evidence type="ECO:0000256" key="3">
    <source>
        <dbReference type="SAM" id="SignalP"/>
    </source>
</evidence>
<sequence length="254" mass="26379">MFAAIFVSLLCVVPGIVGQTVRIAGDSTMAKGGGGAGTDGWGQYLGQYLSLPVVNNAIAGRSARSYTDEGRFTSLINAAQKGDYVIIEFGHNDGLAGNPDNGRQDAFGDGYDTTATVTTSSGASLVIHTFPYYIQNAVTALQAKGAIPIVSSQTPSNNWSGSSISAGPRFVGYAQTAASRTKAQYIDHYDYVAQAYNKIGQTTVNTYFPNDGTHTSPTAANIVAQAFVRGLLCSSSPLKNSVNAAGKAVPNGCL</sequence>
<feature type="chain" id="PRO_5043844313" description="Rhamnogalacturonan acetylesterase" evidence="3">
    <location>
        <begin position="19"/>
        <end position="254"/>
    </location>
</feature>
<organism evidence="4 5">
    <name type="scientific">Cerrena zonata</name>
    <dbReference type="NCBI Taxonomy" id="2478898"/>
    <lineage>
        <taxon>Eukaryota</taxon>
        <taxon>Fungi</taxon>
        <taxon>Dikarya</taxon>
        <taxon>Basidiomycota</taxon>
        <taxon>Agaricomycotina</taxon>
        <taxon>Agaricomycetes</taxon>
        <taxon>Polyporales</taxon>
        <taxon>Cerrenaceae</taxon>
        <taxon>Cerrena</taxon>
    </lineage>
</organism>
<accession>A0AAW0GI69</accession>
<dbReference type="EMBL" id="JASBNA010000007">
    <property type="protein sequence ID" value="KAK7689943.1"/>
    <property type="molecule type" value="Genomic_DNA"/>
</dbReference>
<dbReference type="GO" id="GO:0016788">
    <property type="term" value="F:hydrolase activity, acting on ester bonds"/>
    <property type="evidence" value="ECO:0007669"/>
    <property type="project" value="InterPro"/>
</dbReference>
<name>A0AAW0GI69_9APHY</name>
<dbReference type="SUPFAM" id="SSF52266">
    <property type="entry name" value="SGNH hydrolase"/>
    <property type="match status" value="1"/>
</dbReference>
<evidence type="ECO:0008006" key="6">
    <source>
        <dbReference type="Google" id="ProtNLM"/>
    </source>
</evidence>
<keyword evidence="5" id="KW-1185">Reference proteome</keyword>
<dbReference type="Gene3D" id="3.40.50.1110">
    <property type="entry name" value="SGNH hydrolase"/>
    <property type="match status" value="1"/>
</dbReference>
<dbReference type="InterPro" id="IPR036514">
    <property type="entry name" value="SGNH_hydro_sf"/>
</dbReference>
<dbReference type="PANTHER" id="PTHR43695:SF1">
    <property type="entry name" value="RHAMNOGALACTURONAN ACETYLESTERASE"/>
    <property type="match status" value="1"/>
</dbReference>